<comment type="caution">
    <text evidence="8">The sequence shown here is derived from an EMBL/GenBank/DDBJ whole genome shotgun (WGS) entry which is preliminary data.</text>
</comment>
<dbReference type="Pfam" id="PF01403">
    <property type="entry name" value="Sema"/>
    <property type="match status" value="1"/>
</dbReference>
<dbReference type="GO" id="GO:0008045">
    <property type="term" value="P:motor neuron axon guidance"/>
    <property type="evidence" value="ECO:0007669"/>
    <property type="project" value="TreeGrafter"/>
</dbReference>
<evidence type="ECO:0000256" key="2">
    <source>
        <dbReference type="ARBA" id="ARBA00022782"/>
    </source>
</evidence>
<dbReference type="GO" id="GO:0005886">
    <property type="term" value="C:plasma membrane"/>
    <property type="evidence" value="ECO:0007669"/>
    <property type="project" value="TreeGrafter"/>
</dbReference>
<dbReference type="GO" id="GO:0030334">
    <property type="term" value="P:regulation of cell migration"/>
    <property type="evidence" value="ECO:0007669"/>
    <property type="project" value="TreeGrafter"/>
</dbReference>
<protein>
    <recommendedName>
        <fullName evidence="7">Sema domain-containing protein</fullName>
    </recommendedName>
</protein>
<evidence type="ECO:0000256" key="6">
    <source>
        <dbReference type="PROSITE-ProRule" id="PRU00352"/>
    </source>
</evidence>
<dbReference type="Gene3D" id="3.30.1680.10">
    <property type="entry name" value="ligand-binding face of the semaphorins, domain 2"/>
    <property type="match status" value="1"/>
</dbReference>
<dbReference type="GO" id="GO:0007162">
    <property type="term" value="P:negative regulation of cell adhesion"/>
    <property type="evidence" value="ECO:0007669"/>
    <property type="project" value="TreeGrafter"/>
</dbReference>
<evidence type="ECO:0000256" key="5">
    <source>
        <dbReference type="ARBA" id="ARBA00023180"/>
    </source>
</evidence>
<keyword evidence="9" id="KW-1185">Reference proteome</keyword>
<dbReference type="InterPro" id="IPR001627">
    <property type="entry name" value="Semap_dom"/>
</dbReference>
<comment type="caution">
    <text evidence="6">Lacks conserved residue(s) required for the propagation of feature annotation.</text>
</comment>
<dbReference type="GO" id="GO:0050772">
    <property type="term" value="P:positive regulation of axonogenesis"/>
    <property type="evidence" value="ECO:0007669"/>
    <property type="project" value="TreeGrafter"/>
</dbReference>
<keyword evidence="5" id="KW-0325">Glycoprotein</keyword>
<keyword evidence="2" id="KW-0221">Differentiation</keyword>
<dbReference type="SUPFAM" id="SSF103575">
    <property type="entry name" value="Plexin repeat"/>
    <property type="match status" value="1"/>
</dbReference>
<dbReference type="PANTHER" id="PTHR22625:SF44">
    <property type="entry name" value="PLEXIN-B"/>
    <property type="match status" value="1"/>
</dbReference>
<dbReference type="GO" id="GO:0008360">
    <property type="term" value="P:regulation of cell shape"/>
    <property type="evidence" value="ECO:0007669"/>
    <property type="project" value="TreeGrafter"/>
</dbReference>
<comment type="subcellular location">
    <subcellularLocation>
        <location evidence="1">Membrane</location>
    </subcellularLocation>
</comment>
<reference evidence="8" key="1">
    <citation type="submission" date="2021-10" db="EMBL/GenBank/DDBJ databases">
        <title>Melipona bicolor Genome sequencing and assembly.</title>
        <authorList>
            <person name="Araujo N.S."/>
            <person name="Arias M.C."/>
        </authorList>
    </citation>
    <scope>NUCLEOTIDE SEQUENCE</scope>
    <source>
        <strain evidence="8">USP_2M_L1-L4_2017</strain>
        <tissue evidence="8">Whole body</tissue>
    </source>
</reference>
<evidence type="ECO:0000313" key="8">
    <source>
        <dbReference type="EMBL" id="KAK1130593.1"/>
    </source>
</evidence>
<dbReference type="AlphaFoldDB" id="A0AA40G3T7"/>
<dbReference type="Pfam" id="PF01437">
    <property type="entry name" value="PSI"/>
    <property type="match status" value="1"/>
</dbReference>
<organism evidence="8 9">
    <name type="scientific">Melipona bicolor</name>
    <dbReference type="NCBI Taxonomy" id="60889"/>
    <lineage>
        <taxon>Eukaryota</taxon>
        <taxon>Metazoa</taxon>
        <taxon>Ecdysozoa</taxon>
        <taxon>Arthropoda</taxon>
        <taxon>Hexapoda</taxon>
        <taxon>Insecta</taxon>
        <taxon>Pterygota</taxon>
        <taxon>Neoptera</taxon>
        <taxon>Endopterygota</taxon>
        <taxon>Hymenoptera</taxon>
        <taxon>Apocrita</taxon>
        <taxon>Aculeata</taxon>
        <taxon>Apoidea</taxon>
        <taxon>Anthophila</taxon>
        <taxon>Apidae</taxon>
        <taxon>Melipona</taxon>
    </lineage>
</organism>
<dbReference type="GO" id="GO:0097374">
    <property type="term" value="P:sensory neuron axon guidance"/>
    <property type="evidence" value="ECO:0007669"/>
    <property type="project" value="TreeGrafter"/>
</dbReference>
<evidence type="ECO:0000313" key="9">
    <source>
        <dbReference type="Proteomes" id="UP001177670"/>
    </source>
</evidence>
<name>A0AA40G3T7_9HYME</name>
<accession>A0AA40G3T7</accession>
<keyword evidence="3" id="KW-0472">Membrane</keyword>
<evidence type="ECO:0000256" key="1">
    <source>
        <dbReference type="ARBA" id="ARBA00004370"/>
    </source>
</evidence>
<dbReference type="PROSITE" id="PS51004">
    <property type="entry name" value="SEMA"/>
    <property type="match status" value="1"/>
</dbReference>
<evidence type="ECO:0000256" key="3">
    <source>
        <dbReference type="ARBA" id="ARBA00023136"/>
    </source>
</evidence>
<sequence>MSPIVGQAILHFPDEFITSVTIANTESHTVAFLGTNDGSLKKVLLSGNEAFVYESIVIDKGNRLMPDTLISPDGEHIYVLSSSKISKVQVEHCSSYTNCSSCLDAKDPYCGWCSLEKR</sequence>
<dbReference type="PANTHER" id="PTHR22625">
    <property type="entry name" value="PLEXIN"/>
    <property type="match status" value="1"/>
</dbReference>
<evidence type="ECO:0000256" key="4">
    <source>
        <dbReference type="ARBA" id="ARBA00023157"/>
    </source>
</evidence>
<gene>
    <name evidence="8" type="ORF">K0M31_018718</name>
</gene>
<dbReference type="SUPFAM" id="SSF101912">
    <property type="entry name" value="Sema domain"/>
    <property type="match status" value="1"/>
</dbReference>
<dbReference type="EMBL" id="JAHYIQ010000007">
    <property type="protein sequence ID" value="KAK1130593.1"/>
    <property type="molecule type" value="Genomic_DNA"/>
</dbReference>
<dbReference type="GO" id="GO:0017154">
    <property type="term" value="F:semaphorin receptor activity"/>
    <property type="evidence" value="ECO:0007669"/>
    <property type="project" value="InterPro"/>
</dbReference>
<dbReference type="Gene3D" id="2.130.10.10">
    <property type="entry name" value="YVTN repeat-like/Quinoprotein amine dehydrogenase"/>
    <property type="match status" value="1"/>
</dbReference>
<proteinExistence type="predicted"/>
<keyword evidence="4" id="KW-1015">Disulfide bond</keyword>
<dbReference type="InterPro" id="IPR015943">
    <property type="entry name" value="WD40/YVTN_repeat-like_dom_sf"/>
</dbReference>
<dbReference type="Proteomes" id="UP001177670">
    <property type="component" value="Unassembled WGS sequence"/>
</dbReference>
<dbReference type="GO" id="GO:0002116">
    <property type="term" value="C:semaphorin receptor complex"/>
    <property type="evidence" value="ECO:0007669"/>
    <property type="project" value="TreeGrafter"/>
</dbReference>
<dbReference type="InterPro" id="IPR031148">
    <property type="entry name" value="Plexin"/>
</dbReference>
<dbReference type="InterPro" id="IPR036352">
    <property type="entry name" value="Semap_dom_sf"/>
</dbReference>
<feature type="domain" description="Sema" evidence="7">
    <location>
        <begin position="1"/>
        <end position="90"/>
    </location>
</feature>
<dbReference type="InterPro" id="IPR002165">
    <property type="entry name" value="Plexin_repeat"/>
</dbReference>
<evidence type="ECO:0000259" key="7">
    <source>
        <dbReference type="PROSITE" id="PS51004"/>
    </source>
</evidence>